<organism evidence="1 2">
    <name type="scientific">Onchocerca volvulus</name>
    <dbReference type="NCBI Taxonomy" id="6282"/>
    <lineage>
        <taxon>Eukaryota</taxon>
        <taxon>Metazoa</taxon>
        <taxon>Ecdysozoa</taxon>
        <taxon>Nematoda</taxon>
        <taxon>Chromadorea</taxon>
        <taxon>Rhabditida</taxon>
        <taxon>Spirurina</taxon>
        <taxon>Spiruromorpha</taxon>
        <taxon>Filarioidea</taxon>
        <taxon>Onchocercidae</taxon>
        <taxon>Onchocerca</taxon>
    </lineage>
</organism>
<accession>A0A8R1XZY2</accession>
<reference evidence="1" key="2">
    <citation type="submission" date="2022-06" db="UniProtKB">
        <authorList>
            <consortium name="EnsemblMetazoa"/>
        </authorList>
    </citation>
    <scope>IDENTIFICATION</scope>
</reference>
<dbReference type="EMBL" id="CMVM020000161">
    <property type="status" value="NOT_ANNOTATED_CDS"/>
    <property type="molecule type" value="Genomic_DNA"/>
</dbReference>
<proteinExistence type="predicted"/>
<reference evidence="2" key="1">
    <citation type="submission" date="2013-10" db="EMBL/GenBank/DDBJ databases">
        <title>Genome sequencing of Onchocerca volvulus.</title>
        <authorList>
            <person name="Cotton J."/>
            <person name="Tsai J."/>
            <person name="Stanley E."/>
            <person name="Tracey A."/>
            <person name="Holroyd N."/>
            <person name="Lustigman S."/>
            <person name="Berriman M."/>
        </authorList>
    </citation>
    <scope>NUCLEOTIDE SEQUENCE</scope>
</reference>
<dbReference type="AlphaFoldDB" id="A0A8R1XZY2"/>
<name>A0A8R1XZY2_ONCVO</name>
<dbReference type="Proteomes" id="UP000024404">
    <property type="component" value="Unassembled WGS sequence"/>
</dbReference>
<dbReference type="EnsemblMetazoa" id="OVOC5742.1">
    <property type="protein sequence ID" value="OVOC5742.1"/>
    <property type="gene ID" value="WBGene00242551"/>
</dbReference>
<evidence type="ECO:0000313" key="2">
    <source>
        <dbReference type="Proteomes" id="UP000024404"/>
    </source>
</evidence>
<sequence length="78" mass="9050">MGAFAIELINPSKRVEVLKYRLTKFTIYCSSTKIGLVVDVEKVRIVKFADKYSSWTYQIFDQSFPIVFYSVFLKPTAI</sequence>
<protein>
    <submittedName>
        <fullName evidence="1">Uncharacterized protein</fullName>
    </submittedName>
</protein>
<keyword evidence="2" id="KW-1185">Reference proteome</keyword>
<evidence type="ECO:0000313" key="1">
    <source>
        <dbReference type="EnsemblMetazoa" id="OVOC5742.1"/>
    </source>
</evidence>